<evidence type="ECO:0000313" key="1">
    <source>
        <dbReference type="EMBL" id="MCZ0831741.1"/>
    </source>
</evidence>
<gene>
    <name evidence="1" type="ORF">O0535_13435</name>
</gene>
<dbReference type="EMBL" id="JAPTNG010000009">
    <property type="protein sequence ID" value="MCZ0831741.1"/>
    <property type="molecule type" value="Genomic_DNA"/>
</dbReference>
<keyword evidence="2" id="KW-1185">Reference proteome</keyword>
<dbReference type="Proteomes" id="UP001067708">
    <property type="component" value="Unassembled WGS sequence"/>
</dbReference>
<name>A0ABT4HZ48_9BACL</name>
<comment type="caution">
    <text evidence="1">The sequence shown here is derived from an EMBL/GenBank/DDBJ whole genome shotgun (WGS) entry which is preliminary data.</text>
</comment>
<proteinExistence type="predicted"/>
<organism evidence="1 2">
    <name type="scientific">Brevibacillus halotolerans</name>
    <dbReference type="NCBI Taxonomy" id="1507437"/>
    <lineage>
        <taxon>Bacteria</taxon>
        <taxon>Bacillati</taxon>
        <taxon>Bacillota</taxon>
        <taxon>Bacilli</taxon>
        <taxon>Bacillales</taxon>
        <taxon>Paenibacillaceae</taxon>
        <taxon>Brevibacillus</taxon>
    </lineage>
</organism>
<protein>
    <submittedName>
        <fullName evidence="1">DUF2612 domain-containing protein</fullName>
    </submittedName>
</protein>
<reference evidence="1" key="1">
    <citation type="submission" date="2022-09" db="EMBL/GenBank/DDBJ databases">
        <title>Genome analysis and characterization of larvicidal activity of Brevibacillus strains.</title>
        <authorList>
            <person name="Patrusheva E.V."/>
            <person name="Izotova A.O."/>
            <person name="Toshchakov S.V."/>
            <person name="Sineoky S.P."/>
        </authorList>
    </citation>
    <scope>NUCLEOTIDE SEQUENCE</scope>
    <source>
        <strain evidence="1">VKPM_B-13244</strain>
    </source>
</reference>
<evidence type="ECO:0000313" key="2">
    <source>
        <dbReference type="Proteomes" id="UP001067708"/>
    </source>
</evidence>
<accession>A0ABT4HZ48</accession>
<sequence length="198" mass="22544">MFSLKDFLGRLTDNYTKDPNSNMGKVIRLFQEQIQQLDQTFHVMTEKRFENHATGEWLDTIGKDVGQPRGKASDEEYRMLIKSKRAKNRSRGEINTIIQVLADALQVPVSDVKVVELFNSDLLKEPAAFLVKIKGYEQLNKTTLDAFSELAGPGIRMYFQPLSNFTELSGWGEEITHVGISCPIPHDELYPSDELYPC</sequence>
<dbReference type="RefSeq" id="WP_258417591.1">
    <property type="nucleotide sequence ID" value="NZ_JAPTNG010000009.1"/>
</dbReference>